<dbReference type="GO" id="GO:0003905">
    <property type="term" value="F:alkylbase DNA N-glycosylase activity"/>
    <property type="evidence" value="ECO:0007669"/>
    <property type="project" value="InterPro"/>
</dbReference>
<evidence type="ECO:0000256" key="2">
    <source>
        <dbReference type="ARBA" id="ARBA00022763"/>
    </source>
</evidence>
<dbReference type="InterPro" id="IPR003180">
    <property type="entry name" value="MPG"/>
</dbReference>
<dbReference type="EMBL" id="PDEQ01000001">
    <property type="protein sequence ID" value="PEN15199.1"/>
    <property type="molecule type" value="Genomic_DNA"/>
</dbReference>
<dbReference type="NCBIfam" id="TIGR00567">
    <property type="entry name" value="3mg"/>
    <property type="match status" value="1"/>
</dbReference>
<keyword evidence="4 5" id="KW-0234">DNA repair</keyword>
<keyword evidence="8" id="KW-1185">Reference proteome</keyword>
<reference evidence="7 8" key="1">
    <citation type="submission" date="2017-10" db="EMBL/GenBank/DDBJ databases">
        <title>Draft genome of Longibacter Salinarum.</title>
        <authorList>
            <person name="Goh K.M."/>
            <person name="Shamsir M.S."/>
            <person name="Lim S.W."/>
        </authorList>
    </citation>
    <scope>NUCLEOTIDE SEQUENCE [LARGE SCALE GENOMIC DNA]</scope>
    <source>
        <strain evidence="7 8">KCTC 52045</strain>
    </source>
</reference>
<evidence type="ECO:0000313" key="8">
    <source>
        <dbReference type="Proteomes" id="UP000220102"/>
    </source>
</evidence>
<dbReference type="SUPFAM" id="SSF50486">
    <property type="entry name" value="FMT C-terminal domain-like"/>
    <property type="match status" value="1"/>
</dbReference>
<feature type="region of interest" description="Disordered" evidence="6">
    <location>
        <begin position="127"/>
        <end position="148"/>
    </location>
</feature>
<dbReference type="Proteomes" id="UP000220102">
    <property type="component" value="Unassembled WGS sequence"/>
</dbReference>
<dbReference type="AlphaFoldDB" id="A0A2A8D2N1"/>
<protein>
    <recommendedName>
        <fullName evidence="5">Putative 3-methyladenine DNA glycosylase</fullName>
        <ecNumber evidence="5">3.2.2.-</ecNumber>
    </recommendedName>
</protein>
<keyword evidence="3 5" id="KW-0378">Hydrolase</keyword>
<dbReference type="InterPro" id="IPR011034">
    <property type="entry name" value="Formyl_transferase-like_C_sf"/>
</dbReference>
<gene>
    <name evidence="7" type="ORF">CRI94_02655</name>
</gene>
<organism evidence="7 8">
    <name type="scientific">Longibacter salinarum</name>
    <dbReference type="NCBI Taxonomy" id="1850348"/>
    <lineage>
        <taxon>Bacteria</taxon>
        <taxon>Pseudomonadati</taxon>
        <taxon>Rhodothermota</taxon>
        <taxon>Rhodothermia</taxon>
        <taxon>Rhodothermales</taxon>
        <taxon>Salisaetaceae</taxon>
        <taxon>Longibacter</taxon>
    </lineage>
</organism>
<evidence type="ECO:0000256" key="5">
    <source>
        <dbReference type="HAMAP-Rule" id="MF_00527"/>
    </source>
</evidence>
<sequence>MNPLPTTFFARDTLIVARDMLGTHLVRRHPDGSARIGRIVETEAYTQDDPAFHGWGLLDPETGKLRHQGRAADLFKPPGTAYVYLIYGIHWLLNVVTEREGIGGAVLIRAVEPIEGIDRMRADRSVSRDRDLTNGPGKLTQAFGIDGDDHTRDLTEPPIFFTRGHPVSDEQVETTSRIGISKGVDRSWRFLVRGNRFVSSGTPSDEKYSD</sequence>
<evidence type="ECO:0000256" key="1">
    <source>
        <dbReference type="ARBA" id="ARBA00009232"/>
    </source>
</evidence>
<dbReference type="FunFam" id="3.10.300.10:FF:000001">
    <property type="entry name" value="Putative 3-methyladenine DNA glycosylase"/>
    <property type="match status" value="1"/>
</dbReference>
<dbReference type="CDD" id="cd00540">
    <property type="entry name" value="AAG"/>
    <property type="match status" value="1"/>
</dbReference>
<dbReference type="GO" id="GO:0006284">
    <property type="term" value="P:base-excision repair"/>
    <property type="evidence" value="ECO:0007669"/>
    <property type="project" value="InterPro"/>
</dbReference>
<dbReference type="PANTHER" id="PTHR10429:SF0">
    <property type="entry name" value="DNA-3-METHYLADENINE GLYCOSYLASE"/>
    <property type="match status" value="1"/>
</dbReference>
<dbReference type="PANTHER" id="PTHR10429">
    <property type="entry name" value="DNA-3-METHYLADENINE GLYCOSYLASE"/>
    <property type="match status" value="1"/>
</dbReference>
<comment type="similarity">
    <text evidence="1 5">Belongs to the DNA glycosylase MPG family.</text>
</comment>
<keyword evidence="2 5" id="KW-0227">DNA damage</keyword>
<dbReference type="RefSeq" id="WP_098074098.1">
    <property type="nucleotide sequence ID" value="NZ_PDEQ01000001.1"/>
</dbReference>
<dbReference type="Gene3D" id="3.10.300.10">
    <property type="entry name" value="Methylpurine-DNA glycosylase (MPG)"/>
    <property type="match status" value="1"/>
</dbReference>
<dbReference type="InterPro" id="IPR036995">
    <property type="entry name" value="MPG_sf"/>
</dbReference>
<dbReference type="GO" id="GO:0003677">
    <property type="term" value="F:DNA binding"/>
    <property type="evidence" value="ECO:0007669"/>
    <property type="project" value="InterPro"/>
</dbReference>
<evidence type="ECO:0000256" key="4">
    <source>
        <dbReference type="ARBA" id="ARBA00023204"/>
    </source>
</evidence>
<dbReference type="HAMAP" id="MF_00527">
    <property type="entry name" value="3MGH"/>
    <property type="match status" value="1"/>
</dbReference>
<dbReference type="EC" id="3.2.2.-" evidence="5"/>
<evidence type="ECO:0000256" key="6">
    <source>
        <dbReference type="SAM" id="MobiDB-lite"/>
    </source>
</evidence>
<comment type="caution">
    <text evidence="7">The sequence shown here is derived from an EMBL/GenBank/DDBJ whole genome shotgun (WGS) entry which is preliminary data.</text>
</comment>
<evidence type="ECO:0000256" key="3">
    <source>
        <dbReference type="ARBA" id="ARBA00022801"/>
    </source>
</evidence>
<dbReference type="OrthoDB" id="9794313at2"/>
<dbReference type="Pfam" id="PF02245">
    <property type="entry name" value="Pur_DNA_glyco"/>
    <property type="match status" value="1"/>
</dbReference>
<proteinExistence type="inferred from homology"/>
<name>A0A2A8D2N1_9BACT</name>
<evidence type="ECO:0000313" key="7">
    <source>
        <dbReference type="EMBL" id="PEN15199.1"/>
    </source>
</evidence>
<accession>A0A2A8D2N1</accession>